<dbReference type="EMBL" id="QPMH01000002">
    <property type="protein sequence ID" value="RDD63476.1"/>
    <property type="molecule type" value="Genomic_DNA"/>
</dbReference>
<dbReference type="PANTHER" id="PTHR43757">
    <property type="entry name" value="AMINOMETHYLTRANSFERASE"/>
    <property type="match status" value="1"/>
</dbReference>
<accession>A0A369TKN0</accession>
<protein>
    <submittedName>
        <fullName evidence="4">Aminomethyl transferase family protein</fullName>
    </submittedName>
</protein>
<dbReference type="InterPro" id="IPR006222">
    <property type="entry name" value="GCVT_N"/>
</dbReference>
<keyword evidence="5" id="KW-1185">Reference proteome</keyword>
<dbReference type="InterPro" id="IPR029043">
    <property type="entry name" value="GcvT/YgfZ_C"/>
</dbReference>
<keyword evidence="4" id="KW-0808">Transferase</keyword>
<dbReference type="SUPFAM" id="SSF103025">
    <property type="entry name" value="Folate-binding domain"/>
    <property type="match status" value="1"/>
</dbReference>
<organism evidence="4 5">
    <name type="scientific">Ferruginivarius sediminum</name>
    <dbReference type="NCBI Taxonomy" id="2661937"/>
    <lineage>
        <taxon>Bacteria</taxon>
        <taxon>Pseudomonadati</taxon>
        <taxon>Pseudomonadota</taxon>
        <taxon>Alphaproteobacteria</taxon>
        <taxon>Rhodospirillales</taxon>
        <taxon>Rhodospirillaceae</taxon>
        <taxon>Ferruginivarius</taxon>
    </lineage>
</organism>
<dbReference type="GO" id="GO:0016740">
    <property type="term" value="F:transferase activity"/>
    <property type="evidence" value="ECO:0007669"/>
    <property type="project" value="UniProtKB-KW"/>
</dbReference>
<evidence type="ECO:0000259" key="3">
    <source>
        <dbReference type="Pfam" id="PF08669"/>
    </source>
</evidence>
<dbReference type="Pfam" id="PF01571">
    <property type="entry name" value="GCV_T"/>
    <property type="match status" value="1"/>
</dbReference>
<feature type="binding site" evidence="1">
    <location>
        <position position="227"/>
    </location>
    <ligand>
        <name>substrate</name>
    </ligand>
</feature>
<proteinExistence type="predicted"/>
<sequence length="416" mass="46697">MAQTKERKVPVNLRQSGDSDVKMLIGTRVRKSPFWHKSVEHGVRAVTVYNKVYHPRLYFSPEADSLMGEYEYLTRHVTLWNVACERQIMVKGPDALNFVNRVVTRDMKKKLPVNRARYVILCDNDGGVVNDPVLLRVAEDEFWFSISDSDLLLWLKGLNTGWGFDVEIAEIDVSPVQVQGPKAQPLMHDLFGAQVDEIPYYGLWQTTLDGLEVVISRTGFSGEVGYEVYLRNATRDADGLWDAIVEAGQPYNLRVIAPGHIRRIEAGILSYGQDMDIETNLFELPLEWQFDPDKPDWYVGRDALHRIREQGVGRKLTGVVMGGPRVTWYNADFWTVRDGGDGHDIGYVTSAFYSPKLETNIGLAMVPIDYTKVGTQLAVDLPGEAEAVSAVVHAVPFYDPKKEIPRGGKPGAQAAE</sequence>
<feature type="domain" description="Aminomethyltransferase C-terminal" evidence="3">
    <location>
        <begin position="314"/>
        <end position="399"/>
    </location>
</feature>
<dbReference type="Gene3D" id="3.30.1360.120">
    <property type="entry name" value="Probable tRNA modification gtpase trme, domain 1"/>
    <property type="match status" value="1"/>
</dbReference>
<dbReference type="Pfam" id="PF08669">
    <property type="entry name" value="GCV_T_C"/>
    <property type="match status" value="1"/>
</dbReference>
<dbReference type="RefSeq" id="WP_114580730.1">
    <property type="nucleotide sequence ID" value="NZ_QPMH01000002.1"/>
</dbReference>
<dbReference type="PIRSF" id="PIRSF006487">
    <property type="entry name" value="GcvT"/>
    <property type="match status" value="1"/>
</dbReference>
<feature type="domain" description="GCVT N-terminal" evidence="2">
    <location>
        <begin position="38"/>
        <end position="293"/>
    </location>
</feature>
<dbReference type="Proteomes" id="UP000253941">
    <property type="component" value="Unassembled WGS sequence"/>
</dbReference>
<dbReference type="AlphaFoldDB" id="A0A369TKN0"/>
<dbReference type="InterPro" id="IPR028896">
    <property type="entry name" value="GcvT/YgfZ/DmdA"/>
</dbReference>
<evidence type="ECO:0000259" key="2">
    <source>
        <dbReference type="Pfam" id="PF01571"/>
    </source>
</evidence>
<dbReference type="PANTHER" id="PTHR43757:SF2">
    <property type="entry name" value="AMINOMETHYLTRANSFERASE, MITOCHONDRIAL"/>
    <property type="match status" value="1"/>
</dbReference>
<dbReference type="SUPFAM" id="SSF101790">
    <property type="entry name" value="Aminomethyltransferase beta-barrel domain"/>
    <property type="match status" value="1"/>
</dbReference>
<dbReference type="InterPro" id="IPR027266">
    <property type="entry name" value="TrmE/GcvT-like"/>
</dbReference>
<dbReference type="InterPro" id="IPR013977">
    <property type="entry name" value="GcvT_C"/>
</dbReference>
<evidence type="ECO:0000313" key="4">
    <source>
        <dbReference type="EMBL" id="RDD63476.1"/>
    </source>
</evidence>
<dbReference type="GO" id="GO:0005829">
    <property type="term" value="C:cytosol"/>
    <property type="evidence" value="ECO:0007669"/>
    <property type="project" value="TreeGrafter"/>
</dbReference>
<evidence type="ECO:0000256" key="1">
    <source>
        <dbReference type="PIRSR" id="PIRSR006487-1"/>
    </source>
</evidence>
<reference evidence="4 5" key="1">
    <citation type="submission" date="2018-07" db="EMBL/GenBank/DDBJ databases">
        <title>Venubactetium sediminum gen. nov., sp. nov., isolated from a marine solar saltern.</title>
        <authorList>
            <person name="Wang S."/>
        </authorList>
    </citation>
    <scope>NUCLEOTIDE SEQUENCE [LARGE SCALE GENOMIC DNA]</scope>
    <source>
        <strain evidence="4 5">WD2A32</strain>
    </source>
</reference>
<name>A0A369TKN0_9PROT</name>
<comment type="caution">
    <text evidence="4">The sequence shown here is derived from an EMBL/GenBank/DDBJ whole genome shotgun (WGS) entry which is preliminary data.</text>
</comment>
<evidence type="ECO:0000313" key="5">
    <source>
        <dbReference type="Proteomes" id="UP000253941"/>
    </source>
</evidence>
<gene>
    <name evidence="4" type="ORF">DRB17_03270</name>
</gene>